<dbReference type="EMBL" id="CVMV01000016">
    <property type="protein sequence ID" value="CRG93433.1"/>
    <property type="molecule type" value="Genomic_DNA"/>
</dbReference>
<evidence type="ECO:0000313" key="3">
    <source>
        <dbReference type="EMBL" id="CRG93433.1"/>
    </source>
</evidence>
<dbReference type="Proteomes" id="UP000220797">
    <property type="component" value="Unassembled WGS sequence"/>
</dbReference>
<name>A0A1J1GM17_PLAGA</name>
<dbReference type="RefSeq" id="XP_028526255.1">
    <property type="nucleotide sequence ID" value="XM_028674187.1"/>
</dbReference>
<evidence type="ECO:0000256" key="1">
    <source>
        <dbReference type="SAM" id="Coils"/>
    </source>
</evidence>
<evidence type="ECO:0000256" key="2">
    <source>
        <dbReference type="SAM" id="Phobius"/>
    </source>
</evidence>
<keyword evidence="2" id="KW-0472">Membrane</keyword>
<keyword evidence="4" id="KW-1185">Reference proteome</keyword>
<feature type="transmembrane region" description="Helical" evidence="2">
    <location>
        <begin position="396"/>
        <end position="415"/>
    </location>
</feature>
<accession>A0A1J1GM17</accession>
<comment type="caution">
    <text evidence="3">The sequence shown here is derived from an EMBL/GenBank/DDBJ whole genome shotgun (WGS) entry which is preliminary data.</text>
</comment>
<feature type="transmembrane region" description="Helical" evidence="2">
    <location>
        <begin position="1392"/>
        <end position="1409"/>
    </location>
</feature>
<proteinExistence type="predicted"/>
<dbReference type="OrthoDB" id="392876at2759"/>
<keyword evidence="2" id="KW-0812">Transmembrane</keyword>
<keyword evidence="1" id="KW-0175">Coiled coil</keyword>
<dbReference type="OMA" id="YHHLLYH"/>
<evidence type="ECO:0000313" key="4">
    <source>
        <dbReference type="Proteomes" id="UP000220797"/>
    </source>
</evidence>
<gene>
    <name evidence="3" type="ORF">PGAL8A_00113900</name>
</gene>
<feature type="coiled-coil region" evidence="1">
    <location>
        <begin position="623"/>
        <end position="650"/>
    </location>
</feature>
<keyword evidence="2" id="KW-1133">Transmembrane helix</keyword>
<reference evidence="3" key="1">
    <citation type="submission" date="2015-04" db="EMBL/GenBank/DDBJ databases">
        <authorList>
            <consortium name="Pathogen Informatics"/>
        </authorList>
    </citation>
    <scope>NUCLEOTIDE SEQUENCE [LARGE SCALE GENOMIC DNA]</scope>
    <source>
        <strain evidence="3">8A</strain>
    </source>
</reference>
<protein>
    <submittedName>
        <fullName evidence="3">Uncharacterized protein</fullName>
    </submittedName>
</protein>
<feature type="transmembrane region" description="Helical" evidence="2">
    <location>
        <begin position="888"/>
        <end position="905"/>
    </location>
</feature>
<organism evidence="3 4">
    <name type="scientific">Plasmodium gallinaceum</name>
    <dbReference type="NCBI Taxonomy" id="5849"/>
    <lineage>
        <taxon>Eukaryota</taxon>
        <taxon>Sar</taxon>
        <taxon>Alveolata</taxon>
        <taxon>Apicomplexa</taxon>
        <taxon>Aconoidasida</taxon>
        <taxon>Haemosporida</taxon>
        <taxon>Plasmodiidae</taxon>
        <taxon>Plasmodium</taxon>
        <taxon>Plasmodium (Haemamoeba)</taxon>
    </lineage>
</organism>
<sequence length="1434" mass="173959">MSISNSHSKNLGKCKNIFIYNKMIEELVEKIILLANNLSLFRKKYKKYVKKKKKKNKIQKEKEKEKEVKPNEKNLYLLNESNDFFLNSSFFKTFKEYEELVDKLIHLCNNHTDIYIEFLYILLINSKLFNNFLFICTFTSGDKNDTFLFLIYKNFLILTEYYYYFNNFSYFNDLYYKLKNIYIKKNNNKKNILNLRQKNIRFSFLDKDKNNLLYNTNEINDIRLFKNKSITCLYNYSSHDSDFLNIEYNRRYMRKKTNEEKEKYDEKKNNHVENNNKYLFTNSDKSTCKSNINLSNESSNKCNIYHIKKKEHIIKKDKLKIILNKTFSNFSDNQTNFKNLNKKIYTKNGNNSYDSTDNKNAYFNQKLLSHKNFNIKIFYQLKNMIKTFKKLKYEHLYILLYFSLCILPSLFHIYLTRIMRNQKNYFNISHYLIYLSKKIKFCTLIYLKRDNNVPKEKEIYSLKSDEKITFEKKGKNNQIDFTHILDDFQTKYINKECLSKGKKRYNGINNNEAILNMQKNKDPFIEEYKNNYYEIEKKNDLLNESNEELWQFINNFKIKDKFDKLMSVNNSNKDYTLSAKKKLSLLHMFQIENDFKELNFKIMKNKSEENLLESNILNVPLNISDILKEKKIYNNNIQKIKKEKLNERKKKETINDVKEDFIKLLENNLKIEKIYLYYKKINENELLNYVGFHNLIKSVSIICNDEFCSFYMNNIDIKNSVEKNHSTLNIVENTYKINKKKEESDIIDSIHISSLNIDSALIHNEYIKKKIKKNKLYTYKLFNNQIETLLNSRELIEFIKKQKEAKRKKENFQKDKKKDNFIYSQYQYNNNLLNNEKKKYDDIFKFIENKNNKSDILESDYQSYKNSESSDNLTLCNYTKNYYSKNNFNIDYFVFFIVNTFYIFLHLHNIYFSSTYLNIFLSFSIKLVYKYSNKFENLKLLFYKGKFLNKHTFDKIGYIQNEIDLSKTNEDNLDKNILETSLKQKNIREEKSIMRFIKKSSNFKIKKSYNSGKNENYNIENSTYNDLGDEKIKELGELLLKKKKFKNKKKIENNIFFNKNNNDFLPNTFDLIINTFFDLCISLCSIDFKYISCKKKKFNRTYFCDNIFFYHHLINKRYSNDSMDKFNISNYNNSVESYLFYFDELRNEETFTRKFAENNYFYNYYKDNNNMKNNNNRKKKKNLLNNHKYIESLSEQNNNLSSNSSYLFNEDYIKKNIFCKKKKKKKDTESKYVEELLGLKFNDTKKKLFSKTVLENKNEKIRKSCSNPTIANIINEGCNYEKGNYLENKGCSNFIKDLELSSSSDKSFLFLKKMKKKIKNRIYLDENNIINILINIGCIFMNNIKYNNGILLKYLYKMNEYDILNDRKQFYNYMEEIFCRKDFFFSNIYNQYFLSFFFFFKIHYIFFLIKYKCENEIYLKAYWFLYAVYNITQS</sequence>
<dbReference type="GeneID" id="39729664"/>
<dbReference type="VEuPathDB" id="PlasmoDB:PGAL8A_00113900"/>